<comment type="caution">
    <text evidence="1">The sequence shown here is derived from an EMBL/GenBank/DDBJ whole genome shotgun (WGS) entry which is preliminary data.</text>
</comment>
<name>J9G1Y0_9ZZZZ</name>
<gene>
    <name evidence="1" type="ORF">EVA_10673</name>
</gene>
<accession>J9G1Y0</accession>
<dbReference type="EMBL" id="AMCI01003043">
    <property type="protein sequence ID" value="EJX01222.1"/>
    <property type="molecule type" value="Genomic_DNA"/>
</dbReference>
<protein>
    <submittedName>
        <fullName evidence="1">Uncharacterized protein</fullName>
    </submittedName>
</protein>
<proteinExistence type="predicted"/>
<reference evidence="1" key="1">
    <citation type="journal article" date="2012" name="PLoS ONE">
        <title>Gene sets for utilization of primary and secondary nutrition supplies in the distal gut of endangered iberian lynx.</title>
        <authorList>
            <person name="Alcaide M."/>
            <person name="Messina E."/>
            <person name="Richter M."/>
            <person name="Bargiela R."/>
            <person name="Peplies J."/>
            <person name="Huws S.A."/>
            <person name="Newbold C.J."/>
            <person name="Golyshin P.N."/>
            <person name="Simon M.A."/>
            <person name="Lopez G."/>
            <person name="Yakimov M.M."/>
            <person name="Ferrer M."/>
        </authorList>
    </citation>
    <scope>NUCLEOTIDE SEQUENCE</scope>
</reference>
<sequence length="41" mass="4710">MRHLRTSRNNQIVDKAGYSCINLISNSSGCIDHWSKISIQY</sequence>
<dbReference type="AlphaFoldDB" id="J9G1Y0"/>
<evidence type="ECO:0000313" key="1">
    <source>
        <dbReference type="EMBL" id="EJX01222.1"/>
    </source>
</evidence>
<organism evidence="1">
    <name type="scientific">gut metagenome</name>
    <dbReference type="NCBI Taxonomy" id="749906"/>
    <lineage>
        <taxon>unclassified sequences</taxon>
        <taxon>metagenomes</taxon>
        <taxon>organismal metagenomes</taxon>
    </lineage>
</organism>